<dbReference type="Proteomes" id="UP001150266">
    <property type="component" value="Unassembled WGS sequence"/>
</dbReference>
<evidence type="ECO:0000313" key="3">
    <source>
        <dbReference type="Proteomes" id="UP001150266"/>
    </source>
</evidence>
<proteinExistence type="predicted"/>
<sequence>MSNQKPTLLALFALESLSSLILSSPIIRLPDLASLSLVSKNFRVTTTPFLYSRVILYSPNAIRKFLFSILQRPTTYATFVHTMYLGSHRVSSGAFLLRYSRPMRRLCLRCEIVV</sequence>
<organism evidence="2 3">
    <name type="scientific">Lentinula aciculospora</name>
    <dbReference type="NCBI Taxonomy" id="153920"/>
    <lineage>
        <taxon>Eukaryota</taxon>
        <taxon>Fungi</taxon>
        <taxon>Dikarya</taxon>
        <taxon>Basidiomycota</taxon>
        <taxon>Agaricomycotina</taxon>
        <taxon>Agaricomycetes</taxon>
        <taxon>Agaricomycetidae</taxon>
        <taxon>Agaricales</taxon>
        <taxon>Marasmiineae</taxon>
        <taxon>Omphalotaceae</taxon>
        <taxon>Lentinula</taxon>
    </lineage>
</organism>
<gene>
    <name evidence="2" type="ORF">J3R30DRAFT_113459</name>
</gene>
<dbReference type="AlphaFoldDB" id="A0A9W9AWR2"/>
<protein>
    <recommendedName>
        <fullName evidence="4">F-box domain-containing protein</fullName>
    </recommendedName>
</protein>
<evidence type="ECO:0008006" key="4">
    <source>
        <dbReference type="Google" id="ProtNLM"/>
    </source>
</evidence>
<reference evidence="2" key="1">
    <citation type="submission" date="2022-08" db="EMBL/GenBank/DDBJ databases">
        <title>A Global Phylogenomic Analysis of the Shiitake Genus Lentinula.</title>
        <authorList>
            <consortium name="DOE Joint Genome Institute"/>
            <person name="Sierra-Patev S."/>
            <person name="Min B."/>
            <person name="Naranjo-Ortiz M."/>
            <person name="Looney B."/>
            <person name="Konkel Z."/>
            <person name="Slot J.C."/>
            <person name="Sakamoto Y."/>
            <person name="Steenwyk J.L."/>
            <person name="Rokas A."/>
            <person name="Carro J."/>
            <person name="Camarero S."/>
            <person name="Ferreira P."/>
            <person name="Molpeceres G."/>
            <person name="Ruiz-Duenas F.J."/>
            <person name="Serrano A."/>
            <person name="Henrissat B."/>
            <person name="Drula E."/>
            <person name="Hughes K.W."/>
            <person name="Mata J.L."/>
            <person name="Ishikawa N.K."/>
            <person name="Vargas-Isla R."/>
            <person name="Ushijima S."/>
            <person name="Smith C.A."/>
            <person name="Ahrendt S."/>
            <person name="Andreopoulos W."/>
            <person name="He G."/>
            <person name="Labutti K."/>
            <person name="Lipzen A."/>
            <person name="Ng V."/>
            <person name="Riley R."/>
            <person name="Sandor L."/>
            <person name="Barry K."/>
            <person name="Martinez A.T."/>
            <person name="Xiao Y."/>
            <person name="Gibbons J.G."/>
            <person name="Terashima K."/>
            <person name="Grigoriev I.V."/>
            <person name="Hibbett D.S."/>
        </authorList>
    </citation>
    <scope>NUCLEOTIDE SEQUENCE</scope>
    <source>
        <strain evidence="2">JLM2183</strain>
    </source>
</reference>
<feature type="signal peptide" evidence="1">
    <location>
        <begin position="1"/>
        <end position="23"/>
    </location>
</feature>
<keyword evidence="1" id="KW-0732">Signal</keyword>
<accession>A0A9W9AWR2</accession>
<comment type="caution">
    <text evidence="2">The sequence shown here is derived from an EMBL/GenBank/DDBJ whole genome shotgun (WGS) entry which is preliminary data.</text>
</comment>
<keyword evidence="3" id="KW-1185">Reference proteome</keyword>
<dbReference type="EMBL" id="JAOTPV010000001">
    <property type="protein sequence ID" value="KAJ4490611.1"/>
    <property type="molecule type" value="Genomic_DNA"/>
</dbReference>
<evidence type="ECO:0000313" key="2">
    <source>
        <dbReference type="EMBL" id="KAJ4490611.1"/>
    </source>
</evidence>
<name>A0A9W9AWR2_9AGAR</name>
<feature type="chain" id="PRO_5040866172" description="F-box domain-containing protein" evidence="1">
    <location>
        <begin position="24"/>
        <end position="114"/>
    </location>
</feature>
<evidence type="ECO:0000256" key="1">
    <source>
        <dbReference type="SAM" id="SignalP"/>
    </source>
</evidence>